<feature type="compositionally biased region" description="Pro residues" evidence="6">
    <location>
        <begin position="138"/>
        <end position="156"/>
    </location>
</feature>
<dbReference type="GO" id="GO:0030018">
    <property type="term" value="C:Z disc"/>
    <property type="evidence" value="ECO:0007669"/>
    <property type="project" value="TreeGrafter"/>
</dbReference>
<evidence type="ECO:0000259" key="7">
    <source>
        <dbReference type="PROSITE" id="PS50106"/>
    </source>
</evidence>
<dbReference type="SMART" id="SM00228">
    <property type="entry name" value="PDZ"/>
    <property type="match status" value="1"/>
</dbReference>
<reference evidence="8" key="1">
    <citation type="submission" date="2019-03" db="UniProtKB">
        <authorList>
            <consortium name="Ensembl"/>
        </authorList>
    </citation>
    <scope>IDENTIFICATION</scope>
</reference>
<dbReference type="GO" id="GO:0005912">
    <property type="term" value="C:adherens junction"/>
    <property type="evidence" value="ECO:0007669"/>
    <property type="project" value="TreeGrafter"/>
</dbReference>
<dbReference type="GeneTree" id="ENSGT00940000154877"/>
<dbReference type="GO" id="GO:0003779">
    <property type="term" value="F:actin binding"/>
    <property type="evidence" value="ECO:0007669"/>
    <property type="project" value="TreeGrafter"/>
</dbReference>
<keyword evidence="4" id="KW-0440">LIM domain</keyword>
<keyword evidence="3" id="KW-0677">Repeat</keyword>
<dbReference type="FunFam" id="2.30.42.10:FF:000019">
    <property type="entry name" value="LIM domain binding 3 isoform 1"/>
    <property type="match status" value="1"/>
</dbReference>
<dbReference type="PANTHER" id="PTHR24214">
    <property type="entry name" value="PDZ AND LIM DOMAIN PROTEIN ZASP"/>
    <property type="match status" value="1"/>
</dbReference>
<evidence type="ECO:0000256" key="3">
    <source>
        <dbReference type="ARBA" id="ARBA00022737"/>
    </source>
</evidence>
<evidence type="ECO:0000256" key="4">
    <source>
        <dbReference type="ARBA" id="ARBA00023038"/>
    </source>
</evidence>
<dbReference type="GO" id="GO:0031941">
    <property type="term" value="C:filamentous actin"/>
    <property type="evidence" value="ECO:0007669"/>
    <property type="project" value="TreeGrafter"/>
</dbReference>
<accession>A0A452VJ37</accession>
<keyword evidence="2" id="KW-0963">Cytoplasm</keyword>
<dbReference type="InterPro" id="IPR050604">
    <property type="entry name" value="PDZ-LIM_domain"/>
</dbReference>
<dbReference type="CDD" id="cd06753">
    <property type="entry name" value="PDZ_PDLIM-like"/>
    <property type="match status" value="1"/>
</dbReference>
<evidence type="ECO:0000256" key="5">
    <source>
        <dbReference type="ARBA" id="ARBA00023212"/>
    </source>
</evidence>
<dbReference type="InterPro" id="IPR001478">
    <property type="entry name" value="PDZ"/>
</dbReference>
<evidence type="ECO:0000256" key="2">
    <source>
        <dbReference type="ARBA" id="ARBA00022490"/>
    </source>
</evidence>
<feature type="domain" description="PDZ" evidence="7">
    <location>
        <begin position="9"/>
        <end position="85"/>
    </location>
</feature>
<sequence>MESFKVVLEGPAPWGFRLQGGKDFNVPLSISRLTPGGKAAQAGVAVGDWVLSIDGENAGGLTHIEAQNKIRACGERLSLGLSRAQLAQSKPQKALAPAADPPRYTFAPSASLNKTARPFGAPLPADSALQQNGYVGPAHPPPTPTPSVRGPTPPLPAAAQSALRPAWLEPCGSDPWRPGQGCRHWASLRVWLLPRYCPPGHSEPGDAPQLVARGWGVVSGD</sequence>
<comment type="subcellular location">
    <subcellularLocation>
        <location evidence="1">Cytoplasm</location>
        <location evidence="1">Cytoskeleton</location>
    </subcellularLocation>
</comment>
<dbReference type="Gene3D" id="2.30.42.10">
    <property type="match status" value="1"/>
</dbReference>
<dbReference type="Ensembl" id="ENSUMAT00000039885.1">
    <property type="protein sequence ID" value="ENSUMAP00000033711.1"/>
    <property type="gene ID" value="ENSUMAG00000024288.1"/>
</dbReference>
<keyword evidence="4" id="KW-0479">Metal-binding</keyword>
<keyword evidence="5" id="KW-0206">Cytoskeleton</keyword>
<evidence type="ECO:0000256" key="1">
    <source>
        <dbReference type="ARBA" id="ARBA00004245"/>
    </source>
</evidence>
<dbReference type="Pfam" id="PF00595">
    <property type="entry name" value="PDZ"/>
    <property type="match status" value="1"/>
</dbReference>
<protein>
    <recommendedName>
        <fullName evidence="7">PDZ domain-containing protein</fullName>
    </recommendedName>
</protein>
<evidence type="ECO:0000256" key="6">
    <source>
        <dbReference type="SAM" id="MobiDB-lite"/>
    </source>
</evidence>
<organism evidence="8">
    <name type="scientific">Ursus maritimus</name>
    <name type="common">Polar bear</name>
    <name type="synonym">Thalarctos maritimus</name>
    <dbReference type="NCBI Taxonomy" id="29073"/>
    <lineage>
        <taxon>Eukaryota</taxon>
        <taxon>Metazoa</taxon>
        <taxon>Chordata</taxon>
        <taxon>Craniata</taxon>
        <taxon>Vertebrata</taxon>
        <taxon>Euteleostomi</taxon>
        <taxon>Mammalia</taxon>
        <taxon>Eutheria</taxon>
        <taxon>Laurasiatheria</taxon>
        <taxon>Carnivora</taxon>
        <taxon>Caniformia</taxon>
        <taxon>Ursidae</taxon>
        <taxon>Ursus</taxon>
    </lineage>
</organism>
<feature type="region of interest" description="Disordered" evidence="6">
    <location>
        <begin position="119"/>
        <end position="158"/>
    </location>
</feature>
<dbReference type="PROSITE" id="PS50106">
    <property type="entry name" value="PDZ"/>
    <property type="match status" value="1"/>
</dbReference>
<dbReference type="AlphaFoldDB" id="A0A452VJ37"/>
<dbReference type="GO" id="GO:0007507">
    <property type="term" value="P:heart development"/>
    <property type="evidence" value="ECO:0007669"/>
    <property type="project" value="TreeGrafter"/>
</dbReference>
<dbReference type="GO" id="GO:0061061">
    <property type="term" value="P:muscle structure development"/>
    <property type="evidence" value="ECO:0007669"/>
    <property type="project" value="TreeGrafter"/>
</dbReference>
<name>A0A452VJ37_URSMA</name>
<evidence type="ECO:0000313" key="8">
    <source>
        <dbReference type="Ensembl" id="ENSUMAP00000033711"/>
    </source>
</evidence>
<proteinExistence type="predicted"/>
<keyword evidence="4" id="KW-0862">Zinc</keyword>
<dbReference type="SUPFAM" id="SSF50156">
    <property type="entry name" value="PDZ domain-like"/>
    <property type="match status" value="1"/>
</dbReference>
<dbReference type="GO" id="GO:0051371">
    <property type="term" value="F:muscle alpha-actinin binding"/>
    <property type="evidence" value="ECO:0007669"/>
    <property type="project" value="TreeGrafter"/>
</dbReference>
<dbReference type="InterPro" id="IPR036034">
    <property type="entry name" value="PDZ_sf"/>
</dbReference>
<dbReference type="OMA" id="EQHEKEC"/>
<dbReference type="GO" id="GO:0030036">
    <property type="term" value="P:actin cytoskeleton organization"/>
    <property type="evidence" value="ECO:0007669"/>
    <property type="project" value="TreeGrafter"/>
</dbReference>
<dbReference type="PANTHER" id="PTHR24214:SF0">
    <property type="entry name" value="PDZ AND LIM DOMAIN PROTEIN 7"/>
    <property type="match status" value="1"/>
</dbReference>
<dbReference type="GO" id="GO:0001725">
    <property type="term" value="C:stress fiber"/>
    <property type="evidence" value="ECO:0007669"/>
    <property type="project" value="TreeGrafter"/>
</dbReference>